<dbReference type="Gene3D" id="1.10.1740.10">
    <property type="match status" value="1"/>
</dbReference>
<feature type="domain" description="RNA polymerase sigma-70 region 2" evidence="6">
    <location>
        <begin position="20"/>
        <end position="83"/>
    </location>
</feature>
<dbReference type="InterPro" id="IPR013249">
    <property type="entry name" value="RNA_pol_sigma70_r4_t2"/>
</dbReference>
<sequence>MDIHFGKAKDQEKLVEECFHTYFDGLHRYAFTILKDNDEAKDAVQAVFLKLWEKRADIDEQQSVKSYLYTAVYHYCLNVKRHEKVKDNYLAQRPPAFEHRNELVSKETHRRIMEHIDSLSPQCRLIFSKSRFEGRKYAEIAADLGLSVKTVEVQMGKALKILRAKLFDITIMILFACLFLCVSI</sequence>
<dbReference type="EMBL" id="CP051204">
    <property type="protein sequence ID" value="QJB38877.1"/>
    <property type="molecule type" value="Genomic_DNA"/>
</dbReference>
<dbReference type="SUPFAM" id="SSF88659">
    <property type="entry name" value="Sigma3 and sigma4 domains of RNA polymerase sigma factors"/>
    <property type="match status" value="1"/>
</dbReference>
<dbReference type="PANTHER" id="PTHR43133:SF46">
    <property type="entry name" value="RNA POLYMERASE SIGMA-70 FACTOR ECF SUBFAMILY"/>
    <property type="match status" value="1"/>
</dbReference>
<dbReference type="Pfam" id="PF08281">
    <property type="entry name" value="Sigma70_r4_2"/>
    <property type="match status" value="1"/>
</dbReference>
<dbReference type="InterPro" id="IPR007627">
    <property type="entry name" value="RNA_pol_sigma70_r2"/>
</dbReference>
<gene>
    <name evidence="9" type="ORF">HF324_13785</name>
    <name evidence="8" type="ORF">HF329_14140</name>
</gene>
<dbReference type="InterPro" id="IPR013325">
    <property type="entry name" value="RNA_pol_sigma_r2"/>
</dbReference>
<evidence type="ECO:0000313" key="8">
    <source>
        <dbReference type="EMBL" id="QJB32403.1"/>
    </source>
</evidence>
<evidence type="ECO:0000256" key="4">
    <source>
        <dbReference type="ARBA" id="ARBA00023163"/>
    </source>
</evidence>
<keyword evidence="5" id="KW-1133">Transmembrane helix</keyword>
<feature type="transmembrane region" description="Helical" evidence="5">
    <location>
        <begin position="164"/>
        <end position="182"/>
    </location>
</feature>
<accession>A0AAE7D8R2</accession>
<keyword evidence="5" id="KW-0812">Transmembrane</keyword>
<reference evidence="10 11" key="1">
    <citation type="submission" date="2020-04" db="EMBL/GenBank/DDBJ databases">
        <authorList>
            <person name="Kittiwongwattana C."/>
        </authorList>
    </citation>
    <scope>NUCLEOTIDE SEQUENCE [LARGE SCALE GENOMIC DNA]</scope>
    <source>
        <strain evidence="11">1303</strain>
        <strain evidence="10">1310</strain>
    </source>
</reference>
<dbReference type="NCBIfam" id="TIGR02985">
    <property type="entry name" value="Sig70_bacteroi1"/>
    <property type="match status" value="1"/>
</dbReference>
<reference evidence="8 11" key="2">
    <citation type="submission" date="2020-09" db="EMBL/GenBank/DDBJ databases">
        <authorList>
            <person name="Kittiwongwattana C."/>
        </authorList>
    </citation>
    <scope>NUCLEOTIDE SEQUENCE</scope>
    <source>
        <strain evidence="9 11">1303</strain>
        <strain evidence="8">1310</strain>
    </source>
</reference>
<dbReference type="SUPFAM" id="SSF88946">
    <property type="entry name" value="Sigma2 domain of RNA polymerase sigma factors"/>
    <property type="match status" value="1"/>
</dbReference>
<dbReference type="Gene3D" id="1.10.10.10">
    <property type="entry name" value="Winged helix-like DNA-binding domain superfamily/Winged helix DNA-binding domain"/>
    <property type="match status" value="1"/>
</dbReference>
<dbReference type="NCBIfam" id="TIGR02937">
    <property type="entry name" value="sigma70-ECF"/>
    <property type="match status" value="1"/>
</dbReference>
<proteinExistence type="inferred from homology"/>
<evidence type="ECO:0000259" key="6">
    <source>
        <dbReference type="Pfam" id="PF04542"/>
    </source>
</evidence>
<dbReference type="InterPro" id="IPR039425">
    <property type="entry name" value="RNA_pol_sigma-70-like"/>
</dbReference>
<dbReference type="GO" id="GO:0006352">
    <property type="term" value="P:DNA-templated transcription initiation"/>
    <property type="evidence" value="ECO:0007669"/>
    <property type="project" value="InterPro"/>
</dbReference>
<protein>
    <submittedName>
        <fullName evidence="8">RNA polymerase sigma-70 factor</fullName>
    </submittedName>
</protein>
<evidence type="ECO:0000256" key="5">
    <source>
        <dbReference type="SAM" id="Phobius"/>
    </source>
</evidence>
<evidence type="ECO:0000313" key="9">
    <source>
        <dbReference type="EMBL" id="QJB38877.1"/>
    </source>
</evidence>
<evidence type="ECO:0000256" key="3">
    <source>
        <dbReference type="ARBA" id="ARBA00023082"/>
    </source>
</evidence>
<dbReference type="InterPro" id="IPR013324">
    <property type="entry name" value="RNA_pol_sigma_r3/r4-like"/>
</dbReference>
<dbReference type="KEGG" id="coy:HF329_14140"/>
<dbReference type="GO" id="GO:0016987">
    <property type="term" value="F:sigma factor activity"/>
    <property type="evidence" value="ECO:0007669"/>
    <property type="project" value="UniProtKB-KW"/>
</dbReference>
<evidence type="ECO:0000259" key="7">
    <source>
        <dbReference type="Pfam" id="PF08281"/>
    </source>
</evidence>
<evidence type="ECO:0000313" key="10">
    <source>
        <dbReference type="Proteomes" id="UP000502421"/>
    </source>
</evidence>
<name>A0AAE7D8R2_9BACT</name>
<evidence type="ECO:0000256" key="1">
    <source>
        <dbReference type="ARBA" id="ARBA00010641"/>
    </source>
</evidence>
<dbReference type="Proteomes" id="UP000503144">
    <property type="component" value="Chromosome"/>
</dbReference>
<keyword evidence="3" id="KW-0731">Sigma factor</keyword>
<dbReference type="InterPro" id="IPR014327">
    <property type="entry name" value="RNA_pol_sigma70_bacteroid"/>
</dbReference>
<dbReference type="PANTHER" id="PTHR43133">
    <property type="entry name" value="RNA POLYMERASE ECF-TYPE SIGMA FACTO"/>
    <property type="match status" value="1"/>
</dbReference>
<comment type="similarity">
    <text evidence="1">Belongs to the sigma-70 factor family. ECF subfamily.</text>
</comment>
<dbReference type="GO" id="GO:0003677">
    <property type="term" value="F:DNA binding"/>
    <property type="evidence" value="ECO:0007669"/>
    <property type="project" value="InterPro"/>
</dbReference>
<dbReference type="InterPro" id="IPR036388">
    <property type="entry name" value="WH-like_DNA-bd_sf"/>
</dbReference>
<keyword evidence="5" id="KW-0472">Membrane</keyword>
<organism evidence="8 10">
    <name type="scientific">Chitinophaga oryzae</name>
    <dbReference type="NCBI Taxonomy" id="2725414"/>
    <lineage>
        <taxon>Bacteria</taxon>
        <taxon>Pseudomonadati</taxon>
        <taxon>Bacteroidota</taxon>
        <taxon>Chitinophagia</taxon>
        <taxon>Chitinophagales</taxon>
        <taxon>Chitinophagaceae</taxon>
        <taxon>Chitinophaga</taxon>
    </lineage>
</organism>
<keyword evidence="4" id="KW-0804">Transcription</keyword>
<dbReference type="InterPro" id="IPR014284">
    <property type="entry name" value="RNA_pol_sigma-70_dom"/>
</dbReference>
<evidence type="ECO:0000256" key="2">
    <source>
        <dbReference type="ARBA" id="ARBA00023015"/>
    </source>
</evidence>
<dbReference type="Proteomes" id="UP000502421">
    <property type="component" value="Chromosome"/>
</dbReference>
<dbReference type="RefSeq" id="WP_168804651.1">
    <property type="nucleotide sequence ID" value="NZ_CP051204.2"/>
</dbReference>
<keyword evidence="2" id="KW-0805">Transcription regulation</keyword>
<feature type="domain" description="RNA polymerase sigma factor 70 region 4 type 2" evidence="7">
    <location>
        <begin position="110"/>
        <end position="161"/>
    </location>
</feature>
<dbReference type="AlphaFoldDB" id="A0AAE7D8R2"/>
<evidence type="ECO:0000313" key="11">
    <source>
        <dbReference type="Proteomes" id="UP000503144"/>
    </source>
</evidence>
<dbReference type="Pfam" id="PF04542">
    <property type="entry name" value="Sigma70_r2"/>
    <property type="match status" value="1"/>
</dbReference>
<dbReference type="EMBL" id="CP051205">
    <property type="protein sequence ID" value="QJB32403.1"/>
    <property type="molecule type" value="Genomic_DNA"/>
</dbReference>
<keyword evidence="11" id="KW-1185">Reference proteome</keyword>